<comment type="caution">
    <text evidence="1">The sequence shown here is derived from an EMBL/GenBank/DDBJ whole genome shotgun (WGS) entry which is preliminary data.</text>
</comment>
<protein>
    <submittedName>
        <fullName evidence="1">Uncharacterized protein</fullName>
    </submittedName>
</protein>
<organism evidence="1 2">
    <name type="scientific">Leeuwenhoekiella aestuarii</name>
    <dbReference type="NCBI Taxonomy" id="2249426"/>
    <lineage>
        <taxon>Bacteria</taxon>
        <taxon>Pseudomonadati</taxon>
        <taxon>Bacteroidota</taxon>
        <taxon>Flavobacteriia</taxon>
        <taxon>Flavobacteriales</taxon>
        <taxon>Flavobacteriaceae</taxon>
        <taxon>Leeuwenhoekiella</taxon>
    </lineage>
</organism>
<dbReference type="AlphaFoldDB" id="A0A4Q0NPT8"/>
<reference evidence="1 2" key="1">
    <citation type="submission" date="2018-07" db="EMBL/GenBank/DDBJ databases">
        <title>Leeuwenhoekiella genomics.</title>
        <authorList>
            <person name="Tahon G."/>
            <person name="Willems A."/>
        </authorList>
    </citation>
    <scope>NUCLEOTIDE SEQUENCE [LARGE SCALE GENOMIC DNA]</scope>
    <source>
        <strain evidence="1 2">R-50232</strain>
    </source>
</reference>
<accession>A0A4Q0NPT8</accession>
<evidence type="ECO:0000313" key="1">
    <source>
        <dbReference type="EMBL" id="RXG11560.1"/>
    </source>
</evidence>
<gene>
    <name evidence="1" type="ORF">DSM04_11052</name>
</gene>
<keyword evidence="2" id="KW-1185">Reference proteome</keyword>
<dbReference type="EMBL" id="QOVI01000010">
    <property type="protein sequence ID" value="RXG11560.1"/>
    <property type="molecule type" value="Genomic_DNA"/>
</dbReference>
<name>A0A4Q0NPT8_9FLAO</name>
<proteinExistence type="predicted"/>
<sequence length="76" mass="9019">MIFYLERKSRLNKYQFLHIAECELLPLEDGRIELENHESLSEVLSILPNNIKICSYCFKNKSNQLATKEANEKRNF</sequence>
<dbReference type="Proteomes" id="UP000289821">
    <property type="component" value="Unassembled WGS sequence"/>
</dbReference>
<evidence type="ECO:0000313" key="2">
    <source>
        <dbReference type="Proteomes" id="UP000289821"/>
    </source>
</evidence>